<feature type="repeat" description="TPR" evidence="3">
    <location>
        <begin position="182"/>
        <end position="215"/>
    </location>
</feature>
<feature type="transmembrane region" description="Helical" evidence="4">
    <location>
        <begin position="252"/>
        <end position="275"/>
    </location>
</feature>
<evidence type="ECO:0000256" key="1">
    <source>
        <dbReference type="ARBA" id="ARBA00022737"/>
    </source>
</evidence>
<dbReference type="PROSITE" id="PS50005">
    <property type="entry name" value="TPR"/>
    <property type="match status" value="2"/>
</dbReference>
<keyword evidence="4" id="KW-1133">Transmembrane helix</keyword>
<gene>
    <name evidence="5" type="ORF">FHS16_002419</name>
</gene>
<dbReference type="InterPro" id="IPR019734">
    <property type="entry name" value="TPR_rpt"/>
</dbReference>
<keyword evidence="6" id="KW-1185">Reference proteome</keyword>
<keyword evidence="1" id="KW-0677">Repeat</keyword>
<dbReference type="InterPro" id="IPR052346">
    <property type="entry name" value="O-mannosyl-transferase_TMTC"/>
</dbReference>
<dbReference type="GO" id="GO:0035269">
    <property type="term" value="P:protein O-linked glycosylation via mannose"/>
    <property type="evidence" value="ECO:0007669"/>
    <property type="project" value="TreeGrafter"/>
</dbReference>
<dbReference type="EMBL" id="JACHXW010000006">
    <property type="protein sequence ID" value="MBB3152369.1"/>
    <property type="molecule type" value="Genomic_DNA"/>
</dbReference>
<evidence type="ECO:0000313" key="5">
    <source>
        <dbReference type="EMBL" id="MBB3152369.1"/>
    </source>
</evidence>
<name>A0A7W5C7W3_9BACL</name>
<comment type="caution">
    <text evidence="5">The sequence shown here is derived from an EMBL/GenBank/DDBJ whole genome shotgun (WGS) entry which is preliminary data.</text>
</comment>
<dbReference type="InterPro" id="IPR011990">
    <property type="entry name" value="TPR-like_helical_dom_sf"/>
</dbReference>
<evidence type="ECO:0000256" key="3">
    <source>
        <dbReference type="PROSITE-ProRule" id="PRU00339"/>
    </source>
</evidence>
<dbReference type="Proteomes" id="UP000518605">
    <property type="component" value="Unassembled WGS sequence"/>
</dbReference>
<dbReference type="AlphaFoldDB" id="A0A7W5C7W3"/>
<keyword evidence="2 3" id="KW-0802">TPR repeat</keyword>
<dbReference type="SMART" id="SM00028">
    <property type="entry name" value="TPR"/>
    <property type="match status" value="4"/>
</dbReference>
<dbReference type="RefSeq" id="WP_183562264.1">
    <property type="nucleotide sequence ID" value="NZ_CBCSLB010000005.1"/>
</dbReference>
<feature type="repeat" description="TPR" evidence="3">
    <location>
        <begin position="114"/>
        <end position="147"/>
    </location>
</feature>
<dbReference type="GO" id="GO:0000030">
    <property type="term" value="F:mannosyltransferase activity"/>
    <property type="evidence" value="ECO:0007669"/>
    <property type="project" value="TreeGrafter"/>
</dbReference>
<evidence type="ECO:0000256" key="4">
    <source>
        <dbReference type="SAM" id="Phobius"/>
    </source>
</evidence>
<dbReference type="Pfam" id="PF13181">
    <property type="entry name" value="TPR_8"/>
    <property type="match status" value="1"/>
</dbReference>
<protein>
    <submittedName>
        <fullName evidence="5">Tetratricopeptide (TPR) repeat protein</fullName>
    </submittedName>
</protein>
<dbReference type="PANTHER" id="PTHR44227:SF3">
    <property type="entry name" value="PROTEIN O-MANNOSYL-TRANSFERASE TMTC4"/>
    <property type="match status" value="1"/>
</dbReference>
<accession>A0A7W5C7W3</accession>
<evidence type="ECO:0000256" key="2">
    <source>
        <dbReference type="ARBA" id="ARBA00022803"/>
    </source>
</evidence>
<evidence type="ECO:0000313" key="6">
    <source>
        <dbReference type="Proteomes" id="UP000518605"/>
    </source>
</evidence>
<organism evidence="5 6">
    <name type="scientific">Paenibacillus endophyticus</name>
    <dbReference type="NCBI Taxonomy" id="1294268"/>
    <lineage>
        <taxon>Bacteria</taxon>
        <taxon>Bacillati</taxon>
        <taxon>Bacillota</taxon>
        <taxon>Bacilli</taxon>
        <taxon>Bacillales</taxon>
        <taxon>Paenibacillaceae</taxon>
        <taxon>Paenibacillus</taxon>
    </lineage>
</organism>
<proteinExistence type="predicted"/>
<dbReference type="GO" id="GO:0030968">
    <property type="term" value="P:endoplasmic reticulum unfolded protein response"/>
    <property type="evidence" value="ECO:0007669"/>
    <property type="project" value="TreeGrafter"/>
</dbReference>
<keyword evidence="4" id="KW-0812">Transmembrane</keyword>
<keyword evidence="4" id="KW-0472">Membrane</keyword>
<reference evidence="5 6" key="1">
    <citation type="submission" date="2020-08" db="EMBL/GenBank/DDBJ databases">
        <title>Genomic Encyclopedia of Type Strains, Phase III (KMG-III): the genomes of soil and plant-associated and newly described type strains.</title>
        <authorList>
            <person name="Whitman W."/>
        </authorList>
    </citation>
    <scope>NUCLEOTIDE SEQUENCE [LARGE SCALE GENOMIC DNA]</scope>
    <source>
        <strain evidence="5 6">CECT 8234</strain>
    </source>
</reference>
<dbReference type="PANTHER" id="PTHR44227">
    <property type="match status" value="1"/>
</dbReference>
<dbReference type="Gene3D" id="1.25.40.10">
    <property type="entry name" value="Tetratricopeptide repeat domain"/>
    <property type="match status" value="1"/>
</dbReference>
<dbReference type="SUPFAM" id="SSF48452">
    <property type="entry name" value="TPR-like"/>
    <property type="match status" value="1"/>
</dbReference>
<sequence length="295" mass="35288">MTGMDNWDEELQNTRYQQIEQLIAWKKLEEARKLAVSLIQDTPDDPNAIALLAHICLHQDQYDQALHWAGQSLRHDPENTLAWFVRSNTYYTMEHWKSAMEAIVEGQRIDPYEPHYFFLRANICNKTSKFEEARDLLLKALEISPENALYLANLSYNEALLRHFPESRLLASKALRLEVESDLVYLYLAWSAERRNDYDDYLNMLKNAIRLDPDDQQIRKEYMEGLQKTYKLYRVLLYPSSLAKRMKPWQVLVIWIGLWIIFRPLVIVFIVLYYATYWITRLMVHVKLFGWNFRR</sequence>
<dbReference type="Pfam" id="PF12895">
    <property type="entry name" value="ANAPC3"/>
    <property type="match status" value="1"/>
</dbReference>